<dbReference type="OrthoDB" id="422110at2759"/>
<name>A0A9P1GL96_9DINO</name>
<evidence type="ECO:0000313" key="1">
    <source>
        <dbReference type="EMBL" id="CAI4014922.1"/>
    </source>
</evidence>
<dbReference type="EMBL" id="CAMXCT010006507">
    <property type="protein sequence ID" value="CAI4014922.1"/>
    <property type="molecule type" value="Genomic_DNA"/>
</dbReference>
<evidence type="ECO:0000313" key="2">
    <source>
        <dbReference type="EMBL" id="CAL4802234.1"/>
    </source>
</evidence>
<dbReference type="EMBL" id="CAMXCT020006507">
    <property type="protein sequence ID" value="CAL1168297.1"/>
    <property type="molecule type" value="Genomic_DNA"/>
</dbReference>
<reference evidence="1" key="1">
    <citation type="submission" date="2022-10" db="EMBL/GenBank/DDBJ databases">
        <authorList>
            <person name="Chen Y."/>
            <person name="Dougan E. K."/>
            <person name="Chan C."/>
            <person name="Rhodes N."/>
            <person name="Thang M."/>
        </authorList>
    </citation>
    <scope>NUCLEOTIDE SEQUENCE</scope>
</reference>
<evidence type="ECO:0000313" key="3">
    <source>
        <dbReference type="Proteomes" id="UP001152797"/>
    </source>
</evidence>
<reference evidence="2 3" key="2">
    <citation type="submission" date="2024-05" db="EMBL/GenBank/DDBJ databases">
        <authorList>
            <person name="Chen Y."/>
            <person name="Shah S."/>
            <person name="Dougan E. K."/>
            <person name="Thang M."/>
            <person name="Chan C."/>
        </authorList>
    </citation>
    <scope>NUCLEOTIDE SEQUENCE [LARGE SCALE GENOMIC DNA]</scope>
</reference>
<dbReference type="EMBL" id="CAMXCT030006507">
    <property type="protein sequence ID" value="CAL4802234.1"/>
    <property type="molecule type" value="Genomic_DNA"/>
</dbReference>
<comment type="caution">
    <text evidence="1">The sequence shown here is derived from an EMBL/GenBank/DDBJ whole genome shotgun (WGS) entry which is preliminary data.</text>
</comment>
<accession>A0A9P1GL96</accession>
<gene>
    <name evidence="1" type="ORF">C1SCF055_LOCUS39783</name>
</gene>
<protein>
    <submittedName>
        <fullName evidence="2">MORN repeat-containing protein</fullName>
    </submittedName>
</protein>
<sequence>MPENRWDLAKYSTHIYSDAMISEDPAKGYRLESKVGMNARWHGRLLIRSKVCFASS</sequence>
<proteinExistence type="predicted"/>
<dbReference type="AlphaFoldDB" id="A0A9P1GL96"/>
<dbReference type="Proteomes" id="UP001152797">
    <property type="component" value="Unassembled WGS sequence"/>
</dbReference>
<keyword evidence="3" id="KW-1185">Reference proteome</keyword>
<organism evidence="1">
    <name type="scientific">Cladocopium goreaui</name>
    <dbReference type="NCBI Taxonomy" id="2562237"/>
    <lineage>
        <taxon>Eukaryota</taxon>
        <taxon>Sar</taxon>
        <taxon>Alveolata</taxon>
        <taxon>Dinophyceae</taxon>
        <taxon>Suessiales</taxon>
        <taxon>Symbiodiniaceae</taxon>
        <taxon>Cladocopium</taxon>
    </lineage>
</organism>